<keyword evidence="2" id="KW-1185">Reference proteome</keyword>
<evidence type="ECO:0000313" key="1">
    <source>
        <dbReference type="EMBL" id="KAJ9664140.1"/>
    </source>
</evidence>
<sequence>MATDGIRRILVTGATGKQGGAVVKALLANPPPFDHEILALTRKVTSASAQKLSSNPKVKIIQGDLDNVGAVFESAGGPGAVWGVFSMQLPSMKKLKEGVVDKEVAQGCTLFDAALANGVKHFVYSSVDRGGNKSFENHTPIPHFITKCDVELHIRDKATATAASNMTWTILRPVAFMDNLQPNFFGRVFAAMWAQMEPKKLQLVAVRDIGTFAAQAFAHSEKEDYKNQAIGLAGDELSQKEAAEIFWQVKGRPMVQSYWFIASFIKWAIADLGIMFKWFEDEGYGVDIEKCKRLNPDMMDFKTYLAMESKFH</sequence>
<organism evidence="1 2">
    <name type="scientific">Neophaeococcomyces mojaviensis</name>
    <dbReference type="NCBI Taxonomy" id="3383035"/>
    <lineage>
        <taxon>Eukaryota</taxon>
        <taxon>Fungi</taxon>
        <taxon>Dikarya</taxon>
        <taxon>Ascomycota</taxon>
        <taxon>Pezizomycotina</taxon>
        <taxon>Eurotiomycetes</taxon>
        <taxon>Chaetothyriomycetidae</taxon>
        <taxon>Chaetothyriales</taxon>
        <taxon>Chaetothyriales incertae sedis</taxon>
        <taxon>Neophaeococcomyces</taxon>
    </lineage>
</organism>
<accession>A0ACC3AKG2</accession>
<protein>
    <submittedName>
        <fullName evidence="1">Uncharacterized protein</fullName>
    </submittedName>
</protein>
<comment type="caution">
    <text evidence="1">The sequence shown here is derived from an EMBL/GenBank/DDBJ whole genome shotgun (WGS) entry which is preliminary data.</text>
</comment>
<evidence type="ECO:0000313" key="2">
    <source>
        <dbReference type="Proteomes" id="UP001172386"/>
    </source>
</evidence>
<reference evidence="1" key="1">
    <citation type="submission" date="2022-10" db="EMBL/GenBank/DDBJ databases">
        <title>Culturing micro-colonial fungi from biological soil crusts in the Mojave desert and describing Neophaeococcomyces mojavensis, and introducing the new genera and species Taxawa tesnikishii.</title>
        <authorList>
            <person name="Kurbessoian T."/>
            <person name="Stajich J.E."/>
        </authorList>
    </citation>
    <scope>NUCLEOTIDE SEQUENCE</scope>
    <source>
        <strain evidence="1">JES_112</strain>
    </source>
</reference>
<dbReference type="Proteomes" id="UP001172386">
    <property type="component" value="Unassembled WGS sequence"/>
</dbReference>
<dbReference type="EMBL" id="JAPDRQ010000004">
    <property type="protein sequence ID" value="KAJ9664140.1"/>
    <property type="molecule type" value="Genomic_DNA"/>
</dbReference>
<name>A0ACC3AKG2_9EURO</name>
<proteinExistence type="predicted"/>
<gene>
    <name evidence="1" type="ORF">H2198_000358</name>
</gene>